<dbReference type="AlphaFoldDB" id="A0A505DGB8"/>
<dbReference type="Gene3D" id="3.40.1190.20">
    <property type="match status" value="1"/>
</dbReference>
<evidence type="ECO:0000313" key="6">
    <source>
        <dbReference type="EMBL" id="TPQ22127.1"/>
    </source>
</evidence>
<feature type="region of interest" description="Disordered" evidence="4">
    <location>
        <begin position="1"/>
        <end position="29"/>
    </location>
</feature>
<dbReference type="CDD" id="cd01166">
    <property type="entry name" value="KdgK"/>
    <property type="match status" value="1"/>
</dbReference>
<dbReference type="GO" id="GO:0016301">
    <property type="term" value="F:kinase activity"/>
    <property type="evidence" value="ECO:0007669"/>
    <property type="project" value="UniProtKB-KW"/>
</dbReference>
<keyword evidence="2" id="KW-0808">Transferase</keyword>
<evidence type="ECO:0000256" key="2">
    <source>
        <dbReference type="ARBA" id="ARBA00022679"/>
    </source>
</evidence>
<dbReference type="InterPro" id="IPR002173">
    <property type="entry name" value="Carboh/pur_kinase_PfkB_CS"/>
</dbReference>
<accession>A0A505DGB8</accession>
<dbReference type="PROSITE" id="PS00584">
    <property type="entry name" value="PFKB_KINASES_2"/>
    <property type="match status" value="1"/>
</dbReference>
<keyword evidence="7" id="KW-1185">Reference proteome</keyword>
<dbReference type="EMBL" id="VCHX02000099">
    <property type="protein sequence ID" value="TPQ22127.1"/>
    <property type="molecule type" value="Genomic_DNA"/>
</dbReference>
<dbReference type="InterPro" id="IPR029056">
    <property type="entry name" value="Ribokinase-like"/>
</dbReference>
<dbReference type="PANTHER" id="PTHR43320:SF2">
    <property type="entry name" value="2-DEHYDRO-3-DEOXYGLUCONOKINASE_2-DEHYDRO-3-DEOXYGALACTONOKINASE"/>
    <property type="match status" value="1"/>
</dbReference>
<proteinExistence type="inferred from homology"/>
<organism evidence="6 7">
    <name type="scientific">Streptomyces sporangiiformans</name>
    <dbReference type="NCBI Taxonomy" id="2315329"/>
    <lineage>
        <taxon>Bacteria</taxon>
        <taxon>Bacillati</taxon>
        <taxon>Actinomycetota</taxon>
        <taxon>Actinomycetes</taxon>
        <taxon>Kitasatosporales</taxon>
        <taxon>Streptomycetaceae</taxon>
        <taxon>Streptomyces</taxon>
    </lineage>
</organism>
<comment type="similarity">
    <text evidence="1">Belongs to the carbohydrate kinase PfkB family.</text>
</comment>
<dbReference type="InterPro" id="IPR052700">
    <property type="entry name" value="Carb_kinase_PfkB-like"/>
</dbReference>
<feature type="domain" description="Carbohydrate kinase PfkB" evidence="5">
    <location>
        <begin position="29"/>
        <end position="323"/>
    </location>
</feature>
<gene>
    <name evidence="6" type="ORF">FGD71_011370</name>
</gene>
<evidence type="ECO:0000256" key="4">
    <source>
        <dbReference type="SAM" id="MobiDB-lite"/>
    </source>
</evidence>
<evidence type="ECO:0000256" key="1">
    <source>
        <dbReference type="ARBA" id="ARBA00010688"/>
    </source>
</evidence>
<dbReference type="PANTHER" id="PTHR43320">
    <property type="entry name" value="SUGAR KINASE"/>
    <property type="match status" value="1"/>
</dbReference>
<evidence type="ECO:0000259" key="5">
    <source>
        <dbReference type="Pfam" id="PF00294"/>
    </source>
</evidence>
<dbReference type="OrthoDB" id="9808601at2"/>
<dbReference type="SUPFAM" id="SSF53613">
    <property type="entry name" value="Ribokinase-like"/>
    <property type="match status" value="1"/>
</dbReference>
<reference evidence="6 7" key="1">
    <citation type="submission" date="2019-06" db="EMBL/GenBank/DDBJ databases">
        <title>Streptomyces sporangiiformans sp. nov., a novel actinomycete isolated from soil in Mount Song.</title>
        <authorList>
            <person name="Han L."/>
        </authorList>
    </citation>
    <scope>NUCLEOTIDE SEQUENCE [LARGE SCALE GENOMIC DNA]</scope>
    <source>
        <strain evidence="6 7">NEAU-SSA 1</strain>
    </source>
</reference>
<name>A0A505DGB8_9ACTN</name>
<keyword evidence="3 6" id="KW-0418">Kinase</keyword>
<dbReference type="Proteomes" id="UP000317378">
    <property type="component" value="Unassembled WGS sequence"/>
</dbReference>
<dbReference type="Pfam" id="PF00294">
    <property type="entry name" value="PfkB"/>
    <property type="match status" value="1"/>
</dbReference>
<evidence type="ECO:0000256" key="3">
    <source>
        <dbReference type="ARBA" id="ARBA00022777"/>
    </source>
</evidence>
<evidence type="ECO:0000313" key="7">
    <source>
        <dbReference type="Proteomes" id="UP000317378"/>
    </source>
</evidence>
<protein>
    <submittedName>
        <fullName evidence="6">Sugar kinase</fullName>
    </submittedName>
</protein>
<sequence>MSGPSQQRPSQERPSQERPSQQRPSQERRLVTVGEVLAVLAAPDPGPLALGAGLRLGLAGAESNVAVGVSRLGGSATWIGRVGEDELGELVLRELRAEGVTTVAVRDPAPTSLLLKERRTSTHSRTRYYRTHTAGSRLSAEDIPEHIVASAAVLHITGITPALGEGPAQAVTRAVDLAVEAGATVSLDINFRFLLWNEADARRTLLPLLRRSDLVFAGPHEARLAVPDADEPEELAQGICDLGPDGAVIKLGAEGAYALLDGQEYRQPAVPVQVHDTVGAGDAFAAGYLAELLAGEPPERRLRTAALLGAFAVSTTGDWEGLPRRSELGLLDHHDDIVR</sequence>
<dbReference type="InterPro" id="IPR011611">
    <property type="entry name" value="PfkB_dom"/>
</dbReference>
<comment type="caution">
    <text evidence="6">The sequence shown here is derived from an EMBL/GenBank/DDBJ whole genome shotgun (WGS) entry which is preliminary data.</text>
</comment>